<evidence type="ECO:0000313" key="2">
    <source>
        <dbReference type="Proteomes" id="UP000001708"/>
    </source>
</evidence>
<dbReference type="GeneID" id="2732816"/>
<proteinExistence type="predicted"/>
<accession>Q6VY71</accession>
<reference evidence="1 2" key="1">
    <citation type="journal article" date="1990" name="J. Gen. Microbiol.">
        <title>Further biological and molecular characterization of actinophage VWB.</title>
        <authorList>
            <person name="Anne J."/>
            <person name="Van Mellaert L."/>
            <person name="Decock B."/>
            <person name="Van Damme J."/>
            <person name="Van Aerschot A."/>
            <person name="Herdewijn P."/>
            <person name="Eyssen H."/>
        </authorList>
    </citation>
    <scope>NUCLEOTIDE SEQUENCE [LARGE SCALE GENOMIC DNA]</scope>
</reference>
<reference evidence="1 2" key="3">
    <citation type="journal article" date="1998" name="Microbiology">
        <title>Site-specific integration of bacteriophage VWB genome into Streptomyces venezuelae and construction of a VWB-based integrative vector.</title>
        <authorList>
            <person name="Van Mellaert L."/>
            <person name="Mei L."/>
            <person name="Lammertyn E."/>
            <person name="Schacht S."/>
            <person name="Anne J."/>
        </authorList>
    </citation>
    <scope>NUCLEOTIDE SEQUENCE [LARGE SCALE GENOMIC DNA]</scope>
</reference>
<keyword evidence="2" id="KW-1185">Reference proteome</keyword>
<reference evidence="1 2" key="2">
    <citation type="journal article" date="1995" name="Arch. Virol.">
        <title>Analysis of the open reading frames of the main capsid proteins of actinophage VWB.</title>
        <authorList>
            <person name="Anne J."/>
            <person name="Fiten P."/>
            <person name="Van Mellaert L."/>
            <person name="Joris B."/>
            <person name="Opdenakker G."/>
            <person name="Eyssen H."/>
        </authorList>
    </citation>
    <scope>NUCLEOTIDE SEQUENCE [LARGE SCALE GENOMIC DNA]</scope>
</reference>
<name>Q6VY71_9CAUD</name>
<reference evidence="1 2" key="4">
    <citation type="journal article" date="2005" name="Virology">
        <title>Complete genomic nucleotide sequence and analysis of the temperate bacteriophage VWB.</title>
        <authorList>
            <person name="Van Dessel W."/>
            <person name="Van Mellaert L."/>
            <person name="Liesegang H."/>
            <person name="Raasch C."/>
            <person name="De Keersmaeker S."/>
            <person name="Geukens N."/>
            <person name="Lammertyn E."/>
            <person name="Streit W."/>
            <person name="Anne J."/>
        </authorList>
    </citation>
    <scope>NUCLEOTIDE SEQUENCE [LARGE SCALE GENOMIC DNA]</scope>
</reference>
<dbReference type="Proteomes" id="UP000001708">
    <property type="component" value="Segment"/>
</dbReference>
<dbReference type="RefSeq" id="NP_958260.1">
    <property type="nucleotide sequence ID" value="NC_005345.2"/>
</dbReference>
<organism evidence="1 2">
    <name type="scientific">Streptomyces phage VWB</name>
    <dbReference type="NCBI Taxonomy" id="10702"/>
    <lineage>
        <taxon>Viruses</taxon>
        <taxon>Duplodnaviria</taxon>
        <taxon>Heunggongvirae</taxon>
        <taxon>Uroviricota</taxon>
        <taxon>Caudoviricetes</taxon>
        <taxon>Veewebvirus</taxon>
        <taxon>Veewebvirus vwb</taxon>
    </lineage>
</organism>
<protein>
    <submittedName>
        <fullName evidence="1">Uncharacterized protein</fullName>
    </submittedName>
</protein>
<dbReference type="EMBL" id="AY320035">
    <property type="protein sequence ID" value="AAR29708.1"/>
    <property type="molecule type" value="Genomic_DNA"/>
</dbReference>
<sequence>MRLPLADVLAELARVVELPRRVPDGNKPLRVGEGVREGGGEGLLGGHLGGVLVVEGVQVLGAGALRRPRGGGTGGVEQCAQVVPVVEDVLQVLGGGAGVAGVVHGGRSPVARRVITPRWGVPGCWQAEGRPVAVQAAVGGW</sequence>
<dbReference type="KEGG" id="vg:2732816"/>
<evidence type="ECO:0000313" key="1">
    <source>
        <dbReference type="EMBL" id="AAR29708.1"/>
    </source>
</evidence>